<proteinExistence type="predicted"/>
<dbReference type="Gene3D" id="3.60.10.10">
    <property type="entry name" value="Endonuclease/exonuclease/phosphatase"/>
    <property type="match status" value="1"/>
</dbReference>
<evidence type="ECO:0000313" key="1">
    <source>
        <dbReference type="EMBL" id="KAH9370538.1"/>
    </source>
</evidence>
<dbReference type="SUPFAM" id="SSF56219">
    <property type="entry name" value="DNase I-like"/>
    <property type="match status" value="1"/>
</dbReference>
<name>A0A9J6G4V4_HAELO</name>
<accession>A0A9J6G4V4</accession>
<reference evidence="1 2" key="1">
    <citation type="journal article" date="2020" name="Cell">
        <title>Large-Scale Comparative Analyses of Tick Genomes Elucidate Their Genetic Diversity and Vector Capacities.</title>
        <authorList>
            <consortium name="Tick Genome and Microbiome Consortium (TIGMIC)"/>
            <person name="Jia N."/>
            <person name="Wang J."/>
            <person name="Shi W."/>
            <person name="Du L."/>
            <person name="Sun Y."/>
            <person name="Zhan W."/>
            <person name="Jiang J.F."/>
            <person name="Wang Q."/>
            <person name="Zhang B."/>
            <person name="Ji P."/>
            <person name="Bell-Sakyi L."/>
            <person name="Cui X.M."/>
            <person name="Yuan T.T."/>
            <person name="Jiang B.G."/>
            <person name="Yang W.F."/>
            <person name="Lam T.T."/>
            <person name="Chang Q.C."/>
            <person name="Ding S.J."/>
            <person name="Wang X.J."/>
            <person name="Zhu J.G."/>
            <person name="Ruan X.D."/>
            <person name="Zhao L."/>
            <person name="Wei J.T."/>
            <person name="Ye R.Z."/>
            <person name="Que T.C."/>
            <person name="Du C.H."/>
            <person name="Zhou Y.H."/>
            <person name="Cheng J.X."/>
            <person name="Dai P.F."/>
            <person name="Guo W.B."/>
            <person name="Han X.H."/>
            <person name="Huang E.J."/>
            <person name="Li L.F."/>
            <person name="Wei W."/>
            <person name="Gao Y.C."/>
            <person name="Liu J.Z."/>
            <person name="Shao H.Z."/>
            <person name="Wang X."/>
            <person name="Wang C.C."/>
            <person name="Yang T.C."/>
            <person name="Huo Q.B."/>
            <person name="Li W."/>
            <person name="Chen H.Y."/>
            <person name="Chen S.E."/>
            <person name="Zhou L.G."/>
            <person name="Ni X.B."/>
            <person name="Tian J.H."/>
            <person name="Sheng Y."/>
            <person name="Liu T."/>
            <person name="Pan Y.S."/>
            <person name="Xia L.Y."/>
            <person name="Li J."/>
            <person name="Zhao F."/>
            <person name="Cao W.C."/>
        </authorList>
    </citation>
    <scope>NUCLEOTIDE SEQUENCE [LARGE SCALE GENOMIC DNA]</scope>
    <source>
        <strain evidence="1">HaeL-2018</strain>
    </source>
</reference>
<dbReference type="EMBL" id="JABSTR010000005">
    <property type="protein sequence ID" value="KAH9370538.1"/>
    <property type="molecule type" value="Genomic_DNA"/>
</dbReference>
<dbReference type="VEuPathDB" id="VectorBase:HLOH_050592"/>
<dbReference type="Proteomes" id="UP000821853">
    <property type="component" value="Chromosome 3"/>
</dbReference>
<evidence type="ECO:0008006" key="3">
    <source>
        <dbReference type="Google" id="ProtNLM"/>
    </source>
</evidence>
<sequence length="107" mass="12071">MMGKGKKRKEINMFHIWQWNSRGIRQKRSALSHYAQTNAKPPDIISLQENNAEVAITEFQSFPGTDHTKVVTLVKKTHTAIEHNIDSAGIAHSLIEILPGNKSQPRT</sequence>
<dbReference type="AlphaFoldDB" id="A0A9J6G4V4"/>
<dbReference type="InterPro" id="IPR036691">
    <property type="entry name" value="Endo/exonu/phosph_ase_sf"/>
</dbReference>
<organism evidence="1 2">
    <name type="scientific">Haemaphysalis longicornis</name>
    <name type="common">Bush tick</name>
    <dbReference type="NCBI Taxonomy" id="44386"/>
    <lineage>
        <taxon>Eukaryota</taxon>
        <taxon>Metazoa</taxon>
        <taxon>Ecdysozoa</taxon>
        <taxon>Arthropoda</taxon>
        <taxon>Chelicerata</taxon>
        <taxon>Arachnida</taxon>
        <taxon>Acari</taxon>
        <taxon>Parasitiformes</taxon>
        <taxon>Ixodida</taxon>
        <taxon>Ixodoidea</taxon>
        <taxon>Ixodidae</taxon>
        <taxon>Haemaphysalinae</taxon>
        <taxon>Haemaphysalis</taxon>
    </lineage>
</organism>
<gene>
    <name evidence="1" type="ORF">HPB48_011447</name>
</gene>
<keyword evidence="2" id="KW-1185">Reference proteome</keyword>
<comment type="caution">
    <text evidence="1">The sequence shown here is derived from an EMBL/GenBank/DDBJ whole genome shotgun (WGS) entry which is preliminary data.</text>
</comment>
<protein>
    <recommendedName>
        <fullName evidence="3">Endonuclease/exonuclease/phosphatase domain-containing protein</fullName>
    </recommendedName>
</protein>
<evidence type="ECO:0000313" key="2">
    <source>
        <dbReference type="Proteomes" id="UP000821853"/>
    </source>
</evidence>